<dbReference type="EC" id="2.6.1.42" evidence="7"/>
<dbReference type="RefSeq" id="WP_237759126.1">
    <property type="nucleotide sequence ID" value="NZ_CAAAHY010000001.1"/>
</dbReference>
<dbReference type="GO" id="GO:0004084">
    <property type="term" value="F:branched-chain-amino-acid transaminase activity"/>
    <property type="evidence" value="ECO:0007669"/>
    <property type="project" value="UniProtKB-EC"/>
</dbReference>
<evidence type="ECO:0000256" key="20">
    <source>
        <dbReference type="RuleBase" id="RU004516"/>
    </source>
</evidence>
<accession>A0A0W0TVU9</accession>
<evidence type="ECO:0000256" key="10">
    <source>
        <dbReference type="ARBA" id="ARBA00035633"/>
    </source>
</evidence>
<dbReference type="Gene3D" id="3.20.10.10">
    <property type="entry name" value="D-amino Acid Aminotransferase, subunit A, domain 2"/>
    <property type="match status" value="1"/>
</dbReference>
<evidence type="ECO:0000256" key="3">
    <source>
        <dbReference type="ARBA" id="ARBA00004824"/>
    </source>
</evidence>
<comment type="cofactor">
    <cofactor evidence="1 20">
        <name>pyridoxal 5'-phosphate</name>
        <dbReference type="ChEBI" id="CHEBI:597326"/>
    </cofactor>
</comment>
<protein>
    <recommendedName>
        <fullName evidence="17">Aminodeoxychorismate lyase</fullName>
        <ecNumber evidence="7">2.6.1.42</ecNumber>
        <ecNumber evidence="11">4.1.3.38</ecNumber>
    </recommendedName>
    <alternativeName>
        <fullName evidence="18">4-amino-4-deoxychorismate lyase</fullName>
    </alternativeName>
</protein>
<keyword evidence="21" id="KW-0456">Lyase</keyword>
<evidence type="ECO:0000256" key="16">
    <source>
        <dbReference type="ARBA" id="ARBA00054027"/>
    </source>
</evidence>
<dbReference type="EC" id="4.1.3.38" evidence="11"/>
<evidence type="ECO:0000256" key="19">
    <source>
        <dbReference type="RuleBase" id="RU004106"/>
    </source>
</evidence>
<evidence type="ECO:0000256" key="15">
    <source>
        <dbReference type="ARBA" id="ARBA00049529"/>
    </source>
</evidence>
<comment type="catalytic activity">
    <reaction evidence="13">
        <text>L-isoleucine + 2-oxoglutarate = (S)-3-methyl-2-oxopentanoate + L-glutamate</text>
        <dbReference type="Rhea" id="RHEA:24801"/>
        <dbReference type="ChEBI" id="CHEBI:16810"/>
        <dbReference type="ChEBI" id="CHEBI:29985"/>
        <dbReference type="ChEBI" id="CHEBI:35146"/>
        <dbReference type="ChEBI" id="CHEBI:58045"/>
        <dbReference type="EC" id="2.6.1.42"/>
    </reaction>
</comment>
<dbReference type="InterPro" id="IPR036038">
    <property type="entry name" value="Aminotransferase-like"/>
</dbReference>
<dbReference type="PANTHER" id="PTHR42743:SF11">
    <property type="entry name" value="AMINODEOXYCHORISMATE LYASE"/>
    <property type="match status" value="1"/>
</dbReference>
<keyword evidence="9" id="KW-0289">Folate biosynthesis</keyword>
<evidence type="ECO:0000256" key="5">
    <source>
        <dbReference type="ARBA" id="ARBA00005072"/>
    </source>
</evidence>
<comment type="pathway">
    <text evidence="5">Amino-acid biosynthesis; L-leucine biosynthesis; L-leucine from 3-methyl-2-oxobutanoate: step 4/4.</text>
</comment>
<evidence type="ECO:0000256" key="1">
    <source>
        <dbReference type="ARBA" id="ARBA00001933"/>
    </source>
</evidence>
<evidence type="ECO:0000256" key="7">
    <source>
        <dbReference type="ARBA" id="ARBA00013053"/>
    </source>
</evidence>
<dbReference type="GO" id="GO:0008652">
    <property type="term" value="P:amino acid biosynthetic process"/>
    <property type="evidence" value="ECO:0007669"/>
    <property type="project" value="UniProtKB-ARBA"/>
</dbReference>
<comment type="function">
    <text evidence="16">Involved in the biosynthesis of p-aminobenzoate (PABA), a precursor of tetrahydrofolate. Converts 4-amino-4-deoxychorismate into 4-aminobenzoate (PABA) and pyruvate.</text>
</comment>
<dbReference type="FunFam" id="3.20.10.10:FF:000002">
    <property type="entry name" value="D-alanine aminotransferase"/>
    <property type="match status" value="1"/>
</dbReference>
<dbReference type="InterPro" id="IPR043132">
    <property type="entry name" value="BCAT-like_C"/>
</dbReference>
<dbReference type="Gene3D" id="3.30.470.10">
    <property type="match status" value="1"/>
</dbReference>
<reference evidence="21 22" key="1">
    <citation type="submission" date="2015-11" db="EMBL/GenBank/DDBJ databases">
        <title>Genomic analysis of 38 Legionella species identifies large and diverse effector repertoires.</title>
        <authorList>
            <person name="Burstein D."/>
            <person name="Amaro F."/>
            <person name="Zusman T."/>
            <person name="Lifshitz Z."/>
            <person name="Cohen O."/>
            <person name="Gilbert J.A."/>
            <person name="Pupko T."/>
            <person name="Shuman H.A."/>
            <person name="Segal G."/>
        </authorList>
    </citation>
    <scope>NUCLEOTIDE SEQUENCE [LARGE SCALE GENOMIC DNA]</scope>
    <source>
        <strain evidence="21 22">SE-32A-C8</strain>
    </source>
</reference>
<evidence type="ECO:0000256" key="8">
    <source>
        <dbReference type="ARBA" id="ARBA00022898"/>
    </source>
</evidence>
<dbReference type="InterPro" id="IPR018300">
    <property type="entry name" value="Aminotrans_IV_CS"/>
</dbReference>
<dbReference type="InterPro" id="IPR001544">
    <property type="entry name" value="Aminotrans_IV"/>
</dbReference>
<dbReference type="Pfam" id="PF01063">
    <property type="entry name" value="Aminotran_4"/>
    <property type="match status" value="1"/>
</dbReference>
<comment type="pathway">
    <text evidence="4">Amino-acid biosynthesis; L-valine biosynthesis; L-valine from pyruvate: step 4/4.</text>
</comment>
<evidence type="ECO:0000256" key="4">
    <source>
        <dbReference type="ARBA" id="ARBA00004931"/>
    </source>
</evidence>
<dbReference type="STRING" id="448.Lery_0491"/>
<comment type="catalytic activity">
    <reaction evidence="14">
        <text>L-leucine + 2-oxoglutarate = 4-methyl-2-oxopentanoate + L-glutamate</text>
        <dbReference type="Rhea" id="RHEA:18321"/>
        <dbReference type="ChEBI" id="CHEBI:16810"/>
        <dbReference type="ChEBI" id="CHEBI:17865"/>
        <dbReference type="ChEBI" id="CHEBI:29985"/>
        <dbReference type="ChEBI" id="CHEBI:57427"/>
        <dbReference type="EC" id="2.6.1.42"/>
    </reaction>
</comment>
<organism evidence="21 22">
    <name type="scientific">Legionella erythra</name>
    <dbReference type="NCBI Taxonomy" id="448"/>
    <lineage>
        <taxon>Bacteria</taxon>
        <taxon>Pseudomonadati</taxon>
        <taxon>Pseudomonadota</taxon>
        <taxon>Gammaproteobacteria</taxon>
        <taxon>Legionellales</taxon>
        <taxon>Legionellaceae</taxon>
        <taxon>Legionella</taxon>
    </lineage>
</organism>
<dbReference type="PANTHER" id="PTHR42743">
    <property type="entry name" value="AMINO-ACID AMINOTRANSFERASE"/>
    <property type="match status" value="1"/>
</dbReference>
<keyword evidence="22" id="KW-1185">Reference proteome</keyword>
<comment type="similarity">
    <text evidence="6 19">Belongs to the class-IV pyridoxal-phosphate-dependent aminotransferase family.</text>
</comment>
<evidence type="ECO:0000256" key="12">
    <source>
        <dbReference type="ARBA" id="ARBA00048212"/>
    </source>
</evidence>
<dbReference type="GO" id="GO:0008696">
    <property type="term" value="F:4-amino-4-deoxychorismate lyase activity"/>
    <property type="evidence" value="ECO:0007669"/>
    <property type="project" value="UniProtKB-EC"/>
</dbReference>
<proteinExistence type="inferred from homology"/>
<dbReference type="EMBL" id="LNYA01000003">
    <property type="protein sequence ID" value="KTC99590.1"/>
    <property type="molecule type" value="Genomic_DNA"/>
</dbReference>
<keyword evidence="8 20" id="KW-0663">Pyridoxal phosphate</keyword>
<evidence type="ECO:0000256" key="2">
    <source>
        <dbReference type="ARBA" id="ARBA00003109"/>
    </source>
</evidence>
<name>A0A0W0TVU9_LEGER</name>
<dbReference type="AlphaFoldDB" id="A0A0W0TVU9"/>
<dbReference type="GO" id="GO:0046656">
    <property type="term" value="P:folic acid biosynthetic process"/>
    <property type="evidence" value="ECO:0007669"/>
    <property type="project" value="UniProtKB-KW"/>
</dbReference>
<comment type="caution">
    <text evidence="21">The sequence shown here is derived from an EMBL/GenBank/DDBJ whole genome shotgun (WGS) entry which is preliminary data.</text>
</comment>
<evidence type="ECO:0000256" key="13">
    <source>
        <dbReference type="ARBA" id="ARBA00048798"/>
    </source>
</evidence>
<evidence type="ECO:0000256" key="6">
    <source>
        <dbReference type="ARBA" id="ARBA00009320"/>
    </source>
</evidence>
<dbReference type="CDD" id="cd00449">
    <property type="entry name" value="PLPDE_IV"/>
    <property type="match status" value="1"/>
</dbReference>
<comment type="pathway">
    <text evidence="10">Cofactor biosynthesis; tetrahydrofolate biosynthesis; 4-aminobenzoate from chorismate: step 2/2.</text>
</comment>
<dbReference type="InterPro" id="IPR043131">
    <property type="entry name" value="BCAT-like_N"/>
</dbReference>
<comment type="pathway">
    <text evidence="3">Amino-acid biosynthesis; L-isoleucine biosynthesis; L-isoleucine from 2-oxobutanoate: step 4/4.</text>
</comment>
<comment type="catalytic activity">
    <reaction evidence="12">
        <text>L-valine + 2-oxoglutarate = 3-methyl-2-oxobutanoate + L-glutamate</text>
        <dbReference type="Rhea" id="RHEA:24813"/>
        <dbReference type="ChEBI" id="CHEBI:11851"/>
        <dbReference type="ChEBI" id="CHEBI:16810"/>
        <dbReference type="ChEBI" id="CHEBI:29985"/>
        <dbReference type="ChEBI" id="CHEBI:57762"/>
        <dbReference type="EC" id="2.6.1.42"/>
    </reaction>
</comment>
<dbReference type="PROSITE" id="PS00770">
    <property type="entry name" value="AA_TRANSFER_CLASS_4"/>
    <property type="match status" value="1"/>
</dbReference>
<evidence type="ECO:0000256" key="17">
    <source>
        <dbReference type="ARBA" id="ARBA00069174"/>
    </source>
</evidence>
<comment type="function">
    <text evidence="2">Acts on leucine, isoleucine and valine.</text>
</comment>
<evidence type="ECO:0000313" key="21">
    <source>
        <dbReference type="EMBL" id="KTC99590.1"/>
    </source>
</evidence>
<evidence type="ECO:0000256" key="14">
    <source>
        <dbReference type="ARBA" id="ARBA00049229"/>
    </source>
</evidence>
<evidence type="ECO:0000313" key="22">
    <source>
        <dbReference type="Proteomes" id="UP000054773"/>
    </source>
</evidence>
<gene>
    <name evidence="21" type="ORF">Lery_0491</name>
</gene>
<dbReference type="InterPro" id="IPR050571">
    <property type="entry name" value="Class-IV_PLP-Dep_Aminotrnsfr"/>
</dbReference>
<evidence type="ECO:0000256" key="18">
    <source>
        <dbReference type="ARBA" id="ARBA00080135"/>
    </source>
</evidence>
<comment type="catalytic activity">
    <reaction evidence="15">
        <text>4-amino-4-deoxychorismate = 4-aminobenzoate + pyruvate + H(+)</text>
        <dbReference type="Rhea" id="RHEA:16201"/>
        <dbReference type="ChEBI" id="CHEBI:15361"/>
        <dbReference type="ChEBI" id="CHEBI:15378"/>
        <dbReference type="ChEBI" id="CHEBI:17836"/>
        <dbReference type="ChEBI" id="CHEBI:58406"/>
        <dbReference type="EC" id="4.1.3.38"/>
    </reaction>
</comment>
<dbReference type="Proteomes" id="UP000054773">
    <property type="component" value="Unassembled WGS sequence"/>
</dbReference>
<dbReference type="PATRIC" id="fig|448.7.peg.509"/>
<sequence>MSFISDKTAPTPFAADDRIYLGEGLFETLQVIDGKPCYPDLHWQRLLHSATLLHMTIALPYADWLQRLQQCLQSAKEPVNGIKALLSGGRSARGLLSPGRDPQLLITAFHYSPAPAPLKLASSTWQRDSKNPVYGIKSVNYLEAIMARRQAASLGVDDVLFFNTQGQATETTIANLFMITQNRLYTPPLTCGLLAGIIRQRILTKACDWGIACEELPLTQKQLYEADALFVCNALQGIQPVQQLDNTPYGSHPLLAVLKEKLAEDVRLDWLKIYPS</sequence>
<evidence type="ECO:0000256" key="11">
    <source>
        <dbReference type="ARBA" id="ARBA00035676"/>
    </source>
</evidence>
<dbReference type="SUPFAM" id="SSF56752">
    <property type="entry name" value="D-aminoacid aminotransferase-like PLP-dependent enzymes"/>
    <property type="match status" value="1"/>
</dbReference>
<evidence type="ECO:0000256" key="9">
    <source>
        <dbReference type="ARBA" id="ARBA00022909"/>
    </source>
</evidence>